<evidence type="ECO:0000313" key="6">
    <source>
        <dbReference type="Proteomes" id="UP001259340"/>
    </source>
</evidence>
<dbReference type="Proteomes" id="UP001259340">
    <property type="component" value="Unassembled WGS sequence"/>
</dbReference>
<reference evidence="5 7" key="1">
    <citation type="journal article" date="2022" name="bioRxiv">
        <title>Prophages regulate Shewanella fidelis 3313 motility and biofilm formation: implications for gut colonization dynamics in Ciona robusta.</title>
        <authorList>
            <person name="Natarajan O."/>
            <person name="Gibboney S.L."/>
            <person name="Young M.N."/>
            <person name="Lim S.J."/>
            <person name="Pluta N."/>
            <person name="Atkinson C.G."/>
            <person name="Leigh B.A."/>
            <person name="Liberti A."/>
            <person name="Kees E.D."/>
            <person name="Breitbart M."/>
            <person name="Gralnick J.A."/>
            <person name="Dishaw L.J."/>
        </authorList>
    </citation>
    <scope>NUCLEOTIDE SEQUENCE [LARGE SCALE GENOMIC DNA]</scope>
    <source>
        <strain evidence="5 7">JG4066</strain>
    </source>
</reference>
<feature type="domain" description="Methyltransferase" evidence="3">
    <location>
        <begin position="52"/>
        <end position="145"/>
    </location>
</feature>
<evidence type="ECO:0000313" key="5">
    <source>
        <dbReference type="EMBL" id="MDW4826212.1"/>
    </source>
</evidence>
<dbReference type="SUPFAM" id="SSF53335">
    <property type="entry name" value="S-adenosyl-L-methionine-dependent methyltransferases"/>
    <property type="match status" value="1"/>
</dbReference>
<dbReference type="PANTHER" id="PTHR43861">
    <property type="entry name" value="TRANS-ACONITATE 2-METHYLTRANSFERASE-RELATED"/>
    <property type="match status" value="1"/>
</dbReference>
<dbReference type="PANTHER" id="PTHR43861:SF1">
    <property type="entry name" value="TRANS-ACONITATE 2-METHYLTRANSFERASE"/>
    <property type="match status" value="1"/>
</dbReference>
<dbReference type="GO" id="GO:0008168">
    <property type="term" value="F:methyltransferase activity"/>
    <property type="evidence" value="ECO:0007669"/>
    <property type="project" value="UniProtKB-KW"/>
</dbReference>
<dbReference type="InterPro" id="IPR029063">
    <property type="entry name" value="SAM-dependent_MTases_sf"/>
</dbReference>
<keyword evidence="2" id="KW-0808">Transferase</keyword>
<proteinExistence type="predicted"/>
<dbReference type="CDD" id="cd02440">
    <property type="entry name" value="AdoMet_MTases"/>
    <property type="match status" value="1"/>
</dbReference>
<evidence type="ECO:0000313" key="4">
    <source>
        <dbReference type="EMBL" id="MDR8525984.1"/>
    </source>
</evidence>
<dbReference type="GO" id="GO:0032259">
    <property type="term" value="P:methylation"/>
    <property type="evidence" value="ECO:0007669"/>
    <property type="project" value="UniProtKB-KW"/>
</dbReference>
<dbReference type="AlphaFoldDB" id="A0AAW8NVK3"/>
<keyword evidence="1 4" id="KW-0489">Methyltransferase</keyword>
<evidence type="ECO:0000256" key="1">
    <source>
        <dbReference type="ARBA" id="ARBA00022603"/>
    </source>
</evidence>
<dbReference type="Pfam" id="PF13649">
    <property type="entry name" value="Methyltransf_25"/>
    <property type="match status" value="1"/>
</dbReference>
<dbReference type="RefSeq" id="WP_310655884.1">
    <property type="nucleotide sequence ID" value="NZ_JAPMLA010000014.1"/>
</dbReference>
<evidence type="ECO:0000313" key="7">
    <source>
        <dbReference type="Proteomes" id="UP001271263"/>
    </source>
</evidence>
<comment type="caution">
    <text evidence="4">The sequence shown here is derived from an EMBL/GenBank/DDBJ whole genome shotgun (WGS) entry which is preliminary data.</text>
</comment>
<dbReference type="Gene3D" id="3.40.50.150">
    <property type="entry name" value="Vaccinia Virus protein VP39"/>
    <property type="match status" value="1"/>
</dbReference>
<dbReference type="Proteomes" id="UP001271263">
    <property type="component" value="Unassembled WGS sequence"/>
</dbReference>
<reference evidence="4" key="2">
    <citation type="submission" date="2022-11" db="EMBL/GenBank/DDBJ databases">
        <title>Prophages regulate Shewanella fidelis motility and biofilm formation: implications for gut colonization dynamics in Ciona robusta.</title>
        <authorList>
            <person name="Natarajan O."/>
            <person name="Gibboney S.L."/>
            <person name="Young M.N."/>
            <person name="Lim S.J."/>
            <person name="Pluta N."/>
            <person name="Atkinson C.G.F."/>
            <person name="Leigh B.A."/>
            <person name="Liberti A."/>
            <person name="Kees E."/>
            <person name="Breitbart M."/>
            <person name="Gralnick J."/>
            <person name="Dishaw L.J."/>
        </authorList>
    </citation>
    <scope>NUCLEOTIDE SEQUENCE</scope>
    <source>
        <strain evidence="4">3313</strain>
    </source>
</reference>
<organism evidence="4 6">
    <name type="scientific">Shewanella fidelis</name>
    <dbReference type="NCBI Taxonomy" id="173509"/>
    <lineage>
        <taxon>Bacteria</taxon>
        <taxon>Pseudomonadati</taxon>
        <taxon>Pseudomonadota</taxon>
        <taxon>Gammaproteobacteria</taxon>
        <taxon>Alteromonadales</taxon>
        <taxon>Shewanellaceae</taxon>
        <taxon>Shewanella</taxon>
    </lineage>
</organism>
<dbReference type="InterPro" id="IPR041698">
    <property type="entry name" value="Methyltransf_25"/>
</dbReference>
<dbReference type="EMBL" id="JAPMLE010000001">
    <property type="protein sequence ID" value="MDR8525984.1"/>
    <property type="molecule type" value="Genomic_DNA"/>
</dbReference>
<sequence length="267" mass="29682">MDYLSVNQAGWNDRAVTHFSSDFYDVTGFLAGGTSLQEIELTSLAVEGKSLLHLQCHFGLDTLSWARLGAKVTGVDLSSVAIEQANILAAQTQLQAEFICSDVYQVGERVSGQFDIVFTSYGAIVWLPDLDKWAQTVASKLVAGGQFYMVEFHPAHGLFEGYSYFHHPEPDIEDEVTYTENAGDKTNTFASWSHSLADVINALIKAGFEVNQFNEFPFSPYNCFEGLSEEIVEVELPDGVKSCKRYFVEQKGQRLPLTYSIMATKKP</sequence>
<accession>A0AAW8NVK3</accession>
<name>A0AAW8NVK3_9GAMM</name>
<protein>
    <submittedName>
        <fullName evidence="4">Class I SAM-dependent methyltransferase</fullName>
    </submittedName>
</protein>
<gene>
    <name evidence="4" type="ORF">OS133_20425</name>
    <name evidence="5" type="ORF">OS134_19245</name>
</gene>
<dbReference type="EMBL" id="JAPMLD010000012">
    <property type="protein sequence ID" value="MDW4826212.1"/>
    <property type="molecule type" value="Genomic_DNA"/>
</dbReference>
<evidence type="ECO:0000256" key="2">
    <source>
        <dbReference type="ARBA" id="ARBA00022679"/>
    </source>
</evidence>
<evidence type="ECO:0000259" key="3">
    <source>
        <dbReference type="Pfam" id="PF13649"/>
    </source>
</evidence>
<keyword evidence="7" id="KW-1185">Reference proteome</keyword>